<dbReference type="GO" id="GO:0005506">
    <property type="term" value="F:iron ion binding"/>
    <property type="evidence" value="ECO:0007669"/>
    <property type="project" value="UniProtKB-UniRule"/>
</dbReference>
<dbReference type="GO" id="GO:0051539">
    <property type="term" value="F:4 iron, 4 sulfur cluster binding"/>
    <property type="evidence" value="ECO:0007669"/>
    <property type="project" value="UniProtKB-KW"/>
</dbReference>
<dbReference type="PIRSF" id="PIRSF001619">
    <property type="entry name" value="Biotin_synth"/>
    <property type="match status" value="1"/>
</dbReference>
<dbReference type="InterPro" id="IPR007197">
    <property type="entry name" value="rSAM"/>
</dbReference>
<dbReference type="PANTHER" id="PTHR22976:SF2">
    <property type="entry name" value="BIOTIN SYNTHASE, MITOCHONDRIAL"/>
    <property type="match status" value="1"/>
</dbReference>
<comment type="pathway">
    <text evidence="1 13">Cofactor biosynthesis; biotin biosynthesis; biotin from 7,8-diaminononanoate: step 2/2.</text>
</comment>
<evidence type="ECO:0000256" key="10">
    <source>
        <dbReference type="ARBA" id="ARBA00023004"/>
    </source>
</evidence>
<dbReference type="PROSITE" id="PS51918">
    <property type="entry name" value="RADICAL_SAM"/>
    <property type="match status" value="1"/>
</dbReference>
<evidence type="ECO:0000256" key="13">
    <source>
        <dbReference type="HAMAP-Rule" id="MF_01694"/>
    </source>
</evidence>
<evidence type="ECO:0000256" key="9">
    <source>
        <dbReference type="ARBA" id="ARBA00022756"/>
    </source>
</evidence>
<dbReference type="GO" id="GO:0004076">
    <property type="term" value="F:biotin synthase activity"/>
    <property type="evidence" value="ECO:0007669"/>
    <property type="project" value="UniProtKB-UniRule"/>
</dbReference>
<dbReference type="GO" id="GO:0009102">
    <property type="term" value="P:biotin biosynthetic process"/>
    <property type="evidence" value="ECO:0007669"/>
    <property type="project" value="UniProtKB-UniRule"/>
</dbReference>
<organism evidence="16">
    <name type="scientific">uncultured Desulfovibrio sp</name>
    <dbReference type="NCBI Taxonomy" id="167968"/>
    <lineage>
        <taxon>Bacteria</taxon>
        <taxon>Pseudomonadati</taxon>
        <taxon>Thermodesulfobacteriota</taxon>
        <taxon>Desulfovibrionia</taxon>
        <taxon>Desulfovibrionales</taxon>
        <taxon>Desulfovibrionaceae</taxon>
        <taxon>Desulfovibrio</taxon>
        <taxon>environmental samples</taxon>
    </lineage>
</organism>
<evidence type="ECO:0000256" key="12">
    <source>
        <dbReference type="ARBA" id="ARBA00051157"/>
    </source>
</evidence>
<comment type="function">
    <text evidence="13">Catalyzes the conversion of dethiobiotin (DTB) to biotin by the insertion of a sulfur atom into dethiobiotin via a radical-based mechanism.</text>
</comment>
<keyword evidence="8 13" id="KW-0479">Metal-binding</keyword>
<accession>A0A212KJZ3</accession>
<evidence type="ECO:0000256" key="4">
    <source>
        <dbReference type="ARBA" id="ARBA00022485"/>
    </source>
</evidence>
<evidence type="ECO:0000259" key="15">
    <source>
        <dbReference type="PROSITE" id="PS51918"/>
    </source>
</evidence>
<dbReference type="Gene3D" id="3.20.20.70">
    <property type="entry name" value="Aldolase class I"/>
    <property type="match status" value="1"/>
</dbReference>
<dbReference type="HAMAP" id="MF_01694">
    <property type="entry name" value="BioB"/>
    <property type="match status" value="1"/>
</dbReference>
<evidence type="ECO:0000256" key="6">
    <source>
        <dbReference type="ARBA" id="ARBA00022691"/>
    </source>
</evidence>
<dbReference type="InterPro" id="IPR058240">
    <property type="entry name" value="rSAM_sf"/>
</dbReference>
<gene>
    <name evidence="13 16" type="primary">bioB</name>
    <name evidence="16" type="ORF">KM92DES2_20298</name>
</gene>
<comment type="cofactor">
    <cofactor evidence="13 14">
        <name>[4Fe-4S] cluster</name>
        <dbReference type="ChEBI" id="CHEBI:49883"/>
    </cofactor>
    <text evidence="13 14">Binds 1 [4Fe-4S] cluster. The cluster is coordinated with 3 cysteines and an exchangeable S-adenosyl-L-methionine.</text>
</comment>
<dbReference type="EC" id="2.8.1.6" evidence="3 13"/>
<dbReference type="InterPro" id="IPR010722">
    <property type="entry name" value="BATS_dom"/>
</dbReference>
<dbReference type="EMBL" id="FLUP01000002">
    <property type="protein sequence ID" value="SBW12043.1"/>
    <property type="molecule type" value="Genomic_DNA"/>
</dbReference>
<protein>
    <recommendedName>
        <fullName evidence="3 13">Biotin synthase</fullName>
        <ecNumber evidence="3 13">2.8.1.6</ecNumber>
    </recommendedName>
</protein>
<dbReference type="Pfam" id="PF06968">
    <property type="entry name" value="BATS"/>
    <property type="match status" value="1"/>
</dbReference>
<evidence type="ECO:0000256" key="5">
    <source>
        <dbReference type="ARBA" id="ARBA00022679"/>
    </source>
</evidence>
<proteinExistence type="inferred from homology"/>
<dbReference type="SMART" id="SM00876">
    <property type="entry name" value="BATS"/>
    <property type="match status" value="1"/>
</dbReference>
<sequence length="316" mass="34030">MTESQAAATPAEALALLSLPQEQLFARATALREAAFGRGIVLCAIINARSGNCSMDCRFCSQSRHNHTPIEVFPLLPDDELRERILHLAALPVARIGVVTSGSALSGSELQRLRTVISGLPDAVRPRVCASLGKLTAEDFALLSGAGLTRFHHNMETSQSYYSSVCTTQTWEQRRDTVLRASEAGLSVCSGGLFGLGESWQDRVDFAFSLKKMGVSHVPMNFLHPHPETPLAGQKPLTADEALTLIAVFRHILPKATLRICGGRPLVLGSRQNEIFAAGANALMTGDYLTTHGQSIAHDLEMIAAQGLEVRCDANC</sequence>
<evidence type="ECO:0000313" key="16">
    <source>
        <dbReference type="EMBL" id="SBW12043.1"/>
    </source>
</evidence>
<dbReference type="InterPro" id="IPR002684">
    <property type="entry name" value="Biotin_synth/BioAB"/>
</dbReference>
<keyword evidence="9 13" id="KW-0093">Biotin biosynthesis</keyword>
<feature type="binding site" evidence="13 14">
    <location>
        <position position="53"/>
    </location>
    <ligand>
        <name>[4Fe-4S] cluster</name>
        <dbReference type="ChEBI" id="CHEBI:49883"/>
        <note>4Fe-4S-S-AdoMet</note>
    </ligand>
</feature>
<keyword evidence="4 13" id="KW-0004">4Fe-4S</keyword>
<keyword evidence="10 13" id="KW-0408">Iron</keyword>
<evidence type="ECO:0000256" key="14">
    <source>
        <dbReference type="PIRSR" id="PIRSR001619-1"/>
    </source>
</evidence>
<dbReference type="CDD" id="cd01335">
    <property type="entry name" value="Radical_SAM"/>
    <property type="match status" value="1"/>
</dbReference>
<dbReference type="SFLD" id="SFLDG01278">
    <property type="entry name" value="biotin_synthase_like"/>
    <property type="match status" value="1"/>
</dbReference>
<evidence type="ECO:0000256" key="11">
    <source>
        <dbReference type="ARBA" id="ARBA00023014"/>
    </source>
</evidence>
<comment type="catalytic activity">
    <reaction evidence="12 13">
        <text>(4R,5S)-dethiobiotin + (sulfur carrier)-SH + 2 reduced [2Fe-2S]-[ferredoxin] + 2 S-adenosyl-L-methionine = (sulfur carrier)-H + biotin + 2 5'-deoxyadenosine + 2 L-methionine + 2 oxidized [2Fe-2S]-[ferredoxin]</text>
        <dbReference type="Rhea" id="RHEA:22060"/>
        <dbReference type="Rhea" id="RHEA-COMP:10000"/>
        <dbReference type="Rhea" id="RHEA-COMP:10001"/>
        <dbReference type="Rhea" id="RHEA-COMP:14737"/>
        <dbReference type="Rhea" id="RHEA-COMP:14739"/>
        <dbReference type="ChEBI" id="CHEBI:17319"/>
        <dbReference type="ChEBI" id="CHEBI:29917"/>
        <dbReference type="ChEBI" id="CHEBI:33737"/>
        <dbReference type="ChEBI" id="CHEBI:33738"/>
        <dbReference type="ChEBI" id="CHEBI:57586"/>
        <dbReference type="ChEBI" id="CHEBI:57844"/>
        <dbReference type="ChEBI" id="CHEBI:59789"/>
        <dbReference type="ChEBI" id="CHEBI:64428"/>
        <dbReference type="ChEBI" id="CHEBI:149473"/>
        <dbReference type="EC" id="2.8.1.6"/>
    </reaction>
</comment>
<feature type="binding site" evidence="13 14">
    <location>
        <position position="129"/>
    </location>
    <ligand>
        <name>[2Fe-2S] cluster</name>
        <dbReference type="ChEBI" id="CHEBI:190135"/>
    </ligand>
</feature>
<dbReference type="SMART" id="SM00729">
    <property type="entry name" value="Elp3"/>
    <property type="match status" value="1"/>
</dbReference>
<feature type="binding site" evidence="13 14">
    <location>
        <position position="259"/>
    </location>
    <ligand>
        <name>[2Fe-2S] cluster</name>
        <dbReference type="ChEBI" id="CHEBI:190135"/>
    </ligand>
</feature>
<comment type="cofactor">
    <cofactor evidence="13">
        <name>[2Fe-2S] cluster</name>
        <dbReference type="ChEBI" id="CHEBI:190135"/>
    </cofactor>
    <text evidence="13">Binds 1 [2Fe-2S] cluster. The cluster is coordinated with 3 cysteines and 1 arginine.</text>
</comment>
<dbReference type="AlphaFoldDB" id="A0A212KJZ3"/>
<evidence type="ECO:0000256" key="3">
    <source>
        <dbReference type="ARBA" id="ARBA00012236"/>
    </source>
</evidence>
<keyword evidence="5 13" id="KW-0808">Transferase</keyword>
<evidence type="ECO:0000256" key="1">
    <source>
        <dbReference type="ARBA" id="ARBA00004942"/>
    </source>
</evidence>
<keyword evidence="11 13" id="KW-0411">Iron-sulfur</keyword>
<evidence type="ECO:0000256" key="2">
    <source>
        <dbReference type="ARBA" id="ARBA00010765"/>
    </source>
</evidence>
<keyword evidence="7 13" id="KW-0001">2Fe-2S</keyword>
<dbReference type="GO" id="GO:0051537">
    <property type="term" value="F:2 iron, 2 sulfur cluster binding"/>
    <property type="evidence" value="ECO:0007669"/>
    <property type="project" value="UniProtKB-KW"/>
</dbReference>
<dbReference type="InterPro" id="IPR013785">
    <property type="entry name" value="Aldolase_TIM"/>
</dbReference>
<dbReference type="Pfam" id="PF04055">
    <property type="entry name" value="Radical_SAM"/>
    <property type="match status" value="1"/>
</dbReference>
<dbReference type="SFLD" id="SFLDS00029">
    <property type="entry name" value="Radical_SAM"/>
    <property type="match status" value="1"/>
</dbReference>
<dbReference type="NCBIfam" id="TIGR00433">
    <property type="entry name" value="bioB"/>
    <property type="match status" value="1"/>
</dbReference>
<dbReference type="UniPathway" id="UPA00078">
    <property type="reaction ID" value="UER00162"/>
</dbReference>
<feature type="binding site" evidence="13 14">
    <location>
        <position position="189"/>
    </location>
    <ligand>
        <name>[2Fe-2S] cluster</name>
        <dbReference type="ChEBI" id="CHEBI:190135"/>
    </ligand>
</feature>
<dbReference type="InterPro" id="IPR006638">
    <property type="entry name" value="Elp3/MiaA/NifB-like_rSAM"/>
</dbReference>
<dbReference type="RefSeq" id="WP_215647881.1">
    <property type="nucleotide sequence ID" value="NZ_LT598928.1"/>
</dbReference>
<name>A0A212KJZ3_9BACT</name>
<comment type="similarity">
    <text evidence="2 13">Belongs to the radical SAM superfamily. Biotin synthase family.</text>
</comment>
<dbReference type="InterPro" id="IPR024177">
    <property type="entry name" value="Biotin_synthase"/>
</dbReference>
<dbReference type="SUPFAM" id="SSF102114">
    <property type="entry name" value="Radical SAM enzymes"/>
    <property type="match status" value="1"/>
</dbReference>
<keyword evidence="6 13" id="KW-0949">S-adenosyl-L-methionine</keyword>
<evidence type="ECO:0000256" key="7">
    <source>
        <dbReference type="ARBA" id="ARBA00022714"/>
    </source>
</evidence>
<feature type="binding site" evidence="13 14">
    <location>
        <position position="57"/>
    </location>
    <ligand>
        <name>[4Fe-4S] cluster</name>
        <dbReference type="ChEBI" id="CHEBI:49883"/>
        <note>4Fe-4S-S-AdoMet</note>
    </ligand>
</feature>
<dbReference type="PANTHER" id="PTHR22976">
    <property type="entry name" value="BIOTIN SYNTHASE"/>
    <property type="match status" value="1"/>
</dbReference>
<dbReference type="SFLD" id="SFLDG01060">
    <property type="entry name" value="BATS_domain_containing"/>
    <property type="match status" value="1"/>
</dbReference>
<feature type="domain" description="Radical SAM core" evidence="15">
    <location>
        <begin position="35"/>
        <end position="264"/>
    </location>
</feature>
<evidence type="ECO:0000256" key="8">
    <source>
        <dbReference type="ARBA" id="ARBA00022723"/>
    </source>
</evidence>
<comment type="caution">
    <text evidence="13">Lacks conserved residue(s) required for the propagation of feature annotation.</text>
</comment>
<reference evidence="16" key="1">
    <citation type="submission" date="2016-04" db="EMBL/GenBank/DDBJ databases">
        <authorList>
            <person name="Evans L.H."/>
            <person name="Alamgir A."/>
            <person name="Owens N."/>
            <person name="Weber N.D."/>
            <person name="Virtaneva K."/>
            <person name="Barbian K."/>
            <person name="Babar A."/>
            <person name="Rosenke K."/>
        </authorList>
    </citation>
    <scope>NUCLEOTIDE SEQUENCE</scope>
    <source>
        <strain evidence="16">92-2</strain>
    </source>
</reference>
<comment type="cofactor">
    <cofactor evidence="14">
        <name>[2Fe-2S] cluster</name>
        <dbReference type="ChEBI" id="CHEBI:190135"/>
    </cofactor>
    <text evidence="14">Binds 1 [2Fe-2S] cluster. The cluster is coordinated with 3 cysteines and 1 arginine.</text>
</comment>
<feature type="binding site" evidence="13 14">
    <location>
        <position position="60"/>
    </location>
    <ligand>
        <name>[4Fe-4S] cluster</name>
        <dbReference type="ChEBI" id="CHEBI:49883"/>
        <note>4Fe-4S-S-AdoMet</note>
    </ligand>
</feature>
<comment type="subunit">
    <text evidence="13">Homodimer.</text>
</comment>